<dbReference type="RefSeq" id="WP_183279978.1">
    <property type="nucleotide sequence ID" value="NZ_BLZR01000002.1"/>
</dbReference>
<proteinExistence type="predicted"/>
<evidence type="ECO:0000313" key="2">
    <source>
        <dbReference type="Proteomes" id="UP000580568"/>
    </source>
</evidence>
<reference evidence="1 2" key="1">
    <citation type="submission" date="2020-07" db="EMBL/GenBank/DDBJ databases">
        <title>A new beta-1,3-glucan-decomposing anaerobic bacterium isolated from anoxic soil subjected to biological soil disinfestation.</title>
        <authorList>
            <person name="Ueki A."/>
            <person name="Tonouchi A."/>
        </authorList>
    </citation>
    <scope>NUCLEOTIDE SEQUENCE [LARGE SCALE GENOMIC DNA]</scope>
    <source>
        <strain evidence="1 2">TW1</strain>
    </source>
</reference>
<dbReference type="InterPro" id="IPR019657">
    <property type="entry name" value="ComFB"/>
</dbReference>
<accession>A0A6V8SMK5</accession>
<comment type="caution">
    <text evidence="1">The sequence shown here is derived from an EMBL/GenBank/DDBJ whole genome shotgun (WGS) entry which is preliminary data.</text>
</comment>
<dbReference type="AlphaFoldDB" id="A0A6V8SMK5"/>
<gene>
    <name evidence="1" type="ORF">bsdtw1_04709</name>
</gene>
<organism evidence="1 2">
    <name type="scientific">Clostridium fungisolvens</name>
    <dbReference type="NCBI Taxonomy" id="1604897"/>
    <lineage>
        <taxon>Bacteria</taxon>
        <taxon>Bacillati</taxon>
        <taxon>Bacillota</taxon>
        <taxon>Clostridia</taxon>
        <taxon>Eubacteriales</taxon>
        <taxon>Clostridiaceae</taxon>
        <taxon>Clostridium</taxon>
    </lineage>
</organism>
<keyword evidence="2" id="KW-1185">Reference proteome</keyword>
<evidence type="ECO:0000313" key="1">
    <source>
        <dbReference type="EMBL" id="GFP78484.1"/>
    </source>
</evidence>
<protein>
    <recommendedName>
        <fullName evidence="3">Competence protein ComFB</fullName>
    </recommendedName>
</protein>
<dbReference type="Pfam" id="PF10719">
    <property type="entry name" value="ComFB"/>
    <property type="match status" value="1"/>
</dbReference>
<dbReference type="Proteomes" id="UP000580568">
    <property type="component" value="Unassembled WGS sequence"/>
</dbReference>
<name>A0A6V8SMK5_9CLOT</name>
<sequence>MIKNCMEDIVEDLLPVVLVNYEGVCTCSRCIDDVKAIALNNLKPLYATSENGRLYNKMNEMKAQFRIDVINELTKAMEKVCDNPFH</sequence>
<evidence type="ECO:0008006" key="3">
    <source>
        <dbReference type="Google" id="ProtNLM"/>
    </source>
</evidence>
<dbReference type="EMBL" id="BLZR01000002">
    <property type="protein sequence ID" value="GFP78484.1"/>
    <property type="molecule type" value="Genomic_DNA"/>
</dbReference>